<name>A0AA45BYG7_CROSK</name>
<dbReference type="InterPro" id="IPR006530">
    <property type="entry name" value="YD"/>
</dbReference>
<dbReference type="AlphaFoldDB" id="A0AA45BYG7"/>
<reference evidence="1 2" key="1">
    <citation type="submission" date="2017-04" db="EMBL/GenBank/DDBJ databases">
        <title>Cronobacter sakazakii, ST83 Lineage Isolates.</title>
        <authorList>
            <person name="Chase H."/>
            <person name="Tall B."/>
            <person name="Gopinath G."/>
            <person name="Lehner A."/>
        </authorList>
    </citation>
    <scope>NUCLEOTIDE SEQUENCE [LARGE SCALE GENOMIC DNA]</scope>
    <source>
        <strain evidence="1 2">MOD1_Comp15</strain>
    </source>
</reference>
<sequence>MIHRAVFWHKINNNQSLKYFAESSRWVYGYDEHGNLTEVHDPLGNSTFTTWHPVFAFPVKEVLPDSATW</sequence>
<evidence type="ECO:0000313" key="2">
    <source>
        <dbReference type="Proteomes" id="UP000244856"/>
    </source>
</evidence>
<dbReference type="Proteomes" id="UP000244856">
    <property type="component" value="Unassembled WGS sequence"/>
</dbReference>
<gene>
    <name evidence="1" type="ORF">B7T07_17770</name>
</gene>
<dbReference type="RefSeq" id="WP_080321217.1">
    <property type="nucleotide sequence ID" value="NZ_CP078110.1"/>
</dbReference>
<proteinExistence type="predicted"/>
<accession>A0AA45BYG7</accession>
<protein>
    <recommendedName>
        <fullName evidence="3">RHS repeat protein</fullName>
    </recommendedName>
</protein>
<dbReference type="EMBL" id="NCTU01000013">
    <property type="protein sequence ID" value="PUW02568.1"/>
    <property type="molecule type" value="Genomic_DNA"/>
</dbReference>
<dbReference type="Pfam" id="PF05593">
    <property type="entry name" value="RHS_repeat"/>
    <property type="match status" value="1"/>
</dbReference>
<comment type="caution">
    <text evidence="1">The sequence shown here is derived from an EMBL/GenBank/DDBJ whole genome shotgun (WGS) entry which is preliminary data.</text>
</comment>
<dbReference type="InterPro" id="IPR031325">
    <property type="entry name" value="RHS_repeat"/>
</dbReference>
<evidence type="ECO:0008006" key="3">
    <source>
        <dbReference type="Google" id="ProtNLM"/>
    </source>
</evidence>
<organism evidence="1 2">
    <name type="scientific">Cronobacter sakazakii</name>
    <name type="common">Enterobacter sakazakii</name>
    <dbReference type="NCBI Taxonomy" id="28141"/>
    <lineage>
        <taxon>Bacteria</taxon>
        <taxon>Pseudomonadati</taxon>
        <taxon>Pseudomonadota</taxon>
        <taxon>Gammaproteobacteria</taxon>
        <taxon>Enterobacterales</taxon>
        <taxon>Enterobacteriaceae</taxon>
        <taxon>Cronobacter</taxon>
    </lineage>
</organism>
<evidence type="ECO:0000313" key="1">
    <source>
        <dbReference type="EMBL" id="PUW02568.1"/>
    </source>
</evidence>
<dbReference type="NCBIfam" id="TIGR01643">
    <property type="entry name" value="YD_repeat_2x"/>
    <property type="match status" value="1"/>
</dbReference>